<reference evidence="1" key="2">
    <citation type="submission" date="2025-09" db="UniProtKB">
        <authorList>
            <consortium name="EnsemblPlants"/>
        </authorList>
    </citation>
    <scope>IDENTIFICATION</scope>
</reference>
<dbReference type="Proteomes" id="UP001732700">
    <property type="component" value="Chromosome 5C"/>
</dbReference>
<accession>A0ACD5XWB4</accession>
<evidence type="ECO:0000313" key="1">
    <source>
        <dbReference type="EnsemblPlants" id="AVESA.00010b.r2.5CG0862670.1.CDS"/>
    </source>
</evidence>
<dbReference type="EnsemblPlants" id="AVESA.00010b.r2.5CG0862670.1">
    <property type="protein sequence ID" value="AVESA.00010b.r2.5CG0862670.1.CDS"/>
    <property type="gene ID" value="AVESA.00010b.r2.5CG0862670"/>
</dbReference>
<name>A0ACD5XWB4_AVESA</name>
<keyword evidence="2" id="KW-1185">Reference proteome</keyword>
<evidence type="ECO:0000313" key="2">
    <source>
        <dbReference type="Proteomes" id="UP001732700"/>
    </source>
</evidence>
<protein>
    <submittedName>
        <fullName evidence="1">Uncharacterized protein</fullName>
    </submittedName>
</protein>
<proteinExistence type="predicted"/>
<organism evidence="1 2">
    <name type="scientific">Avena sativa</name>
    <name type="common">Oat</name>
    <dbReference type="NCBI Taxonomy" id="4498"/>
    <lineage>
        <taxon>Eukaryota</taxon>
        <taxon>Viridiplantae</taxon>
        <taxon>Streptophyta</taxon>
        <taxon>Embryophyta</taxon>
        <taxon>Tracheophyta</taxon>
        <taxon>Spermatophyta</taxon>
        <taxon>Magnoliopsida</taxon>
        <taxon>Liliopsida</taxon>
        <taxon>Poales</taxon>
        <taxon>Poaceae</taxon>
        <taxon>BOP clade</taxon>
        <taxon>Pooideae</taxon>
        <taxon>Poodae</taxon>
        <taxon>Poeae</taxon>
        <taxon>Poeae Chloroplast Group 1 (Aveneae type)</taxon>
        <taxon>Aveninae</taxon>
        <taxon>Avena</taxon>
    </lineage>
</organism>
<reference evidence="1" key="1">
    <citation type="submission" date="2021-05" db="EMBL/GenBank/DDBJ databases">
        <authorList>
            <person name="Scholz U."/>
            <person name="Mascher M."/>
            <person name="Fiebig A."/>
        </authorList>
    </citation>
    <scope>NUCLEOTIDE SEQUENCE [LARGE SCALE GENOMIC DNA]</scope>
</reference>
<sequence>MRWNEGQPASSVEELRHVLARRTSIQHGGAESESLEERHTTNCLAWRRQGRWATAAYLNQQTNRVASNTTAVSAISIPYVHLVHHMELLGRVALGLAALPAALLVLRLCARAAWHLVWRPYAVARSLGGQGIRGPPYRFAVGCLQECRRMLVAGRKKALDAGCHNYTSHVQPFIQKWTADYGKTFLFWFGPIPAICSTDMELVREVLADRTSLYQKDYMNPSLEVIFGKGLILTNGDDWKRHRKVVHPVFNQGKLKSLSSLASYGAQQMMAVWSAEIQNSNTNDTETEMRHESEQLTLGVIVEVIFGEKTKESWEVFVAMKELQELAVHAILAPPVPGFRYLPTRRNRRTWKLDRLVTSNIMKMMETRLANDDYGEDLLGLMMQACRWGPNKLSNEEIVGECKTFFSAGIDTTATLLTWAMFLISSYPEWQERVREEILRESPDAEGEVPSINTLGKLKLLNMLLLETLRLYSPVPFLTRKTTSDTNLAKIEVQKGTVILIPLAMMHRDKEVWGPDADEFNPMRFENGASRAGKYASSLLAFSYGPRACSGQSFAMVEVQTVIVMMLKRFSFTLSPKYVHKPTNFLTLTPRYGLPLIVRNLQPEEKKDSGGVISIA</sequence>